<dbReference type="AlphaFoldDB" id="A0A811MAI9"/>
<feature type="domain" description="Inositol polyphosphate-related phosphatase" evidence="5">
    <location>
        <begin position="223"/>
        <end position="581"/>
    </location>
</feature>
<gene>
    <name evidence="6" type="ORF">NCGR_LOCUS1071</name>
</gene>
<reference evidence="6" key="1">
    <citation type="submission" date="2020-10" db="EMBL/GenBank/DDBJ databases">
        <authorList>
            <person name="Han B."/>
            <person name="Lu T."/>
            <person name="Zhao Q."/>
            <person name="Huang X."/>
            <person name="Zhao Y."/>
        </authorList>
    </citation>
    <scope>NUCLEOTIDE SEQUENCE</scope>
</reference>
<evidence type="ECO:0000256" key="1">
    <source>
        <dbReference type="ARBA" id="ARBA00006047"/>
    </source>
</evidence>
<protein>
    <recommendedName>
        <fullName evidence="5">Inositol polyphosphate-related phosphatase domain-containing protein</fullName>
    </recommendedName>
</protein>
<comment type="similarity">
    <text evidence="2">Belongs to the inositol polyphosphate 5-phosphatase family.</text>
</comment>
<comment type="similarity">
    <text evidence="1">Belongs to the glycogen phosphorylase family.</text>
</comment>
<dbReference type="Proteomes" id="UP000604825">
    <property type="component" value="Unassembled WGS sequence"/>
</dbReference>
<feature type="compositionally biased region" description="Gly residues" evidence="4">
    <location>
        <begin position="306"/>
        <end position="316"/>
    </location>
</feature>
<dbReference type="SUPFAM" id="SSF56219">
    <property type="entry name" value="DNase I-like"/>
    <property type="match status" value="1"/>
</dbReference>
<dbReference type="Pfam" id="PF22669">
    <property type="entry name" value="Exo_endo_phos2"/>
    <property type="match status" value="1"/>
</dbReference>
<organism evidence="6 7">
    <name type="scientific">Miscanthus lutarioriparius</name>
    <dbReference type="NCBI Taxonomy" id="422564"/>
    <lineage>
        <taxon>Eukaryota</taxon>
        <taxon>Viridiplantae</taxon>
        <taxon>Streptophyta</taxon>
        <taxon>Embryophyta</taxon>
        <taxon>Tracheophyta</taxon>
        <taxon>Spermatophyta</taxon>
        <taxon>Magnoliopsida</taxon>
        <taxon>Liliopsida</taxon>
        <taxon>Poales</taxon>
        <taxon>Poaceae</taxon>
        <taxon>PACMAD clade</taxon>
        <taxon>Panicoideae</taxon>
        <taxon>Andropogonodae</taxon>
        <taxon>Andropogoneae</taxon>
        <taxon>Saccharinae</taxon>
        <taxon>Miscanthus</taxon>
    </lineage>
</organism>
<keyword evidence="3" id="KW-0378">Hydrolase</keyword>
<name>A0A811MAI9_9POAL</name>
<dbReference type="GO" id="GO:0004439">
    <property type="term" value="F:phosphatidylinositol-4,5-bisphosphate 5-phosphatase activity"/>
    <property type="evidence" value="ECO:0007669"/>
    <property type="project" value="TreeGrafter"/>
</dbReference>
<evidence type="ECO:0000259" key="5">
    <source>
        <dbReference type="SMART" id="SM00128"/>
    </source>
</evidence>
<dbReference type="Gene3D" id="3.60.10.10">
    <property type="entry name" value="Endonuclease/exonuclease/phosphatase"/>
    <property type="match status" value="1"/>
</dbReference>
<evidence type="ECO:0000256" key="3">
    <source>
        <dbReference type="ARBA" id="ARBA00022801"/>
    </source>
</evidence>
<dbReference type="GO" id="GO:0004445">
    <property type="term" value="F:inositol-polyphosphate 5-phosphatase activity"/>
    <property type="evidence" value="ECO:0007669"/>
    <property type="project" value="InterPro"/>
</dbReference>
<evidence type="ECO:0000256" key="4">
    <source>
        <dbReference type="SAM" id="MobiDB-lite"/>
    </source>
</evidence>
<accession>A0A811MAI9</accession>
<dbReference type="OrthoDB" id="62798at2759"/>
<evidence type="ECO:0000256" key="2">
    <source>
        <dbReference type="ARBA" id="ARBA00010768"/>
    </source>
</evidence>
<proteinExistence type="inferred from homology"/>
<dbReference type="InterPro" id="IPR045849">
    <property type="entry name" value="IP5P_plant"/>
</dbReference>
<dbReference type="EMBL" id="CAJGYO010000001">
    <property type="protein sequence ID" value="CAD6202833.1"/>
    <property type="molecule type" value="Genomic_DNA"/>
</dbReference>
<dbReference type="GO" id="GO:0005975">
    <property type="term" value="P:carbohydrate metabolic process"/>
    <property type="evidence" value="ECO:0007669"/>
    <property type="project" value="InterPro"/>
</dbReference>
<dbReference type="InterPro" id="IPR000300">
    <property type="entry name" value="IPPc"/>
</dbReference>
<dbReference type="GO" id="GO:0034485">
    <property type="term" value="F:phosphatidylinositol-3,4,5-trisphosphate 5-phosphatase activity"/>
    <property type="evidence" value="ECO:0007669"/>
    <property type="project" value="TreeGrafter"/>
</dbReference>
<dbReference type="InterPro" id="IPR000811">
    <property type="entry name" value="Glyco_trans_35"/>
</dbReference>
<feature type="region of interest" description="Disordered" evidence="4">
    <location>
        <begin position="298"/>
        <end position="324"/>
    </location>
</feature>
<dbReference type="PANTHER" id="PTHR45666:SF18">
    <property type="entry name" value="TYPE IV INOSITOL POLYPHOSPHATE 5-PHOSPHATASE 9"/>
    <property type="match status" value="1"/>
</dbReference>
<dbReference type="InterPro" id="IPR036691">
    <property type="entry name" value="Endo/exonu/phosph_ase_sf"/>
</dbReference>
<dbReference type="GO" id="GO:0008184">
    <property type="term" value="F:glycogen phosphorylase activity"/>
    <property type="evidence" value="ECO:0007669"/>
    <property type="project" value="InterPro"/>
</dbReference>
<dbReference type="FunFam" id="3.60.10.10:FF:000103">
    <property type="entry name" value="Type I inositol-1,4,5-trisphosphate 5-phosphatase CVP2"/>
    <property type="match status" value="1"/>
</dbReference>
<dbReference type="SMART" id="SM00128">
    <property type="entry name" value="IPPc"/>
    <property type="match status" value="1"/>
</dbReference>
<dbReference type="PANTHER" id="PTHR45666">
    <property type="entry name" value="TYPE IV INOSITOL POLYPHOSPHATE 5-PHOSPHATASE 9"/>
    <property type="match status" value="1"/>
</dbReference>
<dbReference type="Pfam" id="PF00343">
    <property type="entry name" value="Phosphorylase"/>
    <property type="match status" value="2"/>
</dbReference>
<comment type="caution">
    <text evidence="6">The sequence shown here is derived from an EMBL/GenBank/DDBJ whole genome shotgun (WGS) entry which is preliminary data.</text>
</comment>
<dbReference type="GO" id="GO:0046856">
    <property type="term" value="P:phosphatidylinositol dephosphorylation"/>
    <property type="evidence" value="ECO:0007669"/>
    <property type="project" value="InterPro"/>
</dbReference>
<keyword evidence="7" id="KW-1185">Reference proteome</keyword>
<sequence length="624" mass="69577">MAEGPESCRCGPFLSCEEMEKDAALGNGGLGRLASCFLDSMATLNLPAWGYGLRYRYGLFKQHIAKEGQEEIAEDWLDKFSPREIPRHDVVFPVRFFGHVEILPDGLWFYLEKRLTSLSITLQICAVLYPGDATEEGKLLRLKQQFFLCSASLQVLWPRLVANKLFRKTSGSHAFVADFPAADDDDDDVVFGTEFDDGGCSPDVDASRCVKRARPQERNNKTLKYKLFASTWNVGGVAPPDDLDLSDWLDGGDDGPYDMYVLGFQEVVPLRARNVLGADKKRVGMRWIELIRAALNRSHSRQRGGSSSGSGDGGGKQQQKVYPVRDGGRGELARDYRCVVSKQMVGILLTVWVRSDLRRFVRRPSVSCVGCGVMGCLGNKGAVSVRFWLHDTSFCFVCCHLASGGREGDEAHRNADATEILSRTTFPRGHALNLPLPHKILDHDRVILLGDLNYRISLPEAKTRLLVERQDWKTLLENDQLRAEVCRGAGAFQGWSEGAITFSPTYKYYPNSDAYYGCATATHGGGGGGHRNNKRRAPAWCDRILWRGAGLRQTRYGRCESRLSDHRPVRAVFTVEVDAPRNLNSLRSFFVSERFDKAGSRSPAADQLLRKDDVVNSARFGDTL</sequence>
<evidence type="ECO:0000313" key="7">
    <source>
        <dbReference type="Proteomes" id="UP000604825"/>
    </source>
</evidence>
<dbReference type="Gene3D" id="3.40.50.2000">
    <property type="entry name" value="Glycogen Phosphorylase B"/>
    <property type="match status" value="2"/>
</dbReference>
<dbReference type="SUPFAM" id="SSF53756">
    <property type="entry name" value="UDP-Glycosyltransferase/glycogen phosphorylase"/>
    <property type="match status" value="1"/>
</dbReference>
<evidence type="ECO:0000313" key="6">
    <source>
        <dbReference type="EMBL" id="CAD6202833.1"/>
    </source>
</evidence>